<dbReference type="InterPro" id="IPR003441">
    <property type="entry name" value="NAC-dom"/>
</dbReference>
<dbReference type="GO" id="GO:0006355">
    <property type="term" value="P:regulation of DNA-templated transcription"/>
    <property type="evidence" value="ECO:0007669"/>
    <property type="project" value="InterPro"/>
</dbReference>
<gene>
    <name evidence="6" type="ORF">HPP92_018416</name>
</gene>
<dbReference type="Proteomes" id="UP000639772">
    <property type="component" value="Chromosome 9"/>
</dbReference>
<dbReference type="GO" id="GO:0003677">
    <property type="term" value="F:DNA binding"/>
    <property type="evidence" value="ECO:0007669"/>
    <property type="project" value="UniProtKB-KW"/>
</dbReference>
<dbReference type="PROSITE" id="PS51005">
    <property type="entry name" value="NAC"/>
    <property type="match status" value="1"/>
</dbReference>
<evidence type="ECO:0000256" key="2">
    <source>
        <dbReference type="ARBA" id="ARBA00023125"/>
    </source>
</evidence>
<keyword evidence="4" id="KW-0539">Nucleus</keyword>
<protein>
    <recommendedName>
        <fullName evidence="5">NAC domain-containing protein</fullName>
    </recommendedName>
</protein>
<dbReference type="OrthoDB" id="1424968at2759"/>
<dbReference type="PANTHER" id="PTHR31744">
    <property type="entry name" value="PROTEIN CUP-SHAPED COTYLEDON 2-RELATED"/>
    <property type="match status" value="1"/>
</dbReference>
<name>A0A835UPH1_VANPL</name>
<feature type="domain" description="NAC" evidence="5">
    <location>
        <begin position="7"/>
        <end position="159"/>
    </location>
</feature>
<dbReference type="GO" id="GO:0005634">
    <property type="term" value="C:nucleus"/>
    <property type="evidence" value="ECO:0007669"/>
    <property type="project" value="UniProtKB-ARBA"/>
</dbReference>
<evidence type="ECO:0000256" key="3">
    <source>
        <dbReference type="ARBA" id="ARBA00023163"/>
    </source>
</evidence>
<comment type="caution">
    <text evidence="6">The sequence shown here is derived from an EMBL/GenBank/DDBJ whole genome shotgun (WGS) entry which is preliminary data.</text>
</comment>
<dbReference type="FunFam" id="2.170.150.80:FF:000006">
    <property type="entry name" value="NAC domain-containing protein 100-like"/>
    <property type="match status" value="1"/>
</dbReference>
<dbReference type="AlphaFoldDB" id="A0A835UPH1"/>
<accession>A0A835UPH1</accession>
<dbReference type="Gene3D" id="2.170.150.80">
    <property type="entry name" value="NAC domain"/>
    <property type="match status" value="1"/>
</dbReference>
<sequence>MDEQLYLPPGFRFHPTDEEIILHYLLEKIVDRNFSCFAISEANFNYSEPWELPSKAKMGENEWYFFCQKDRKYPTGMRTNRATEAGYWKATGKDKEILERQGVLIGMKKTLVFYQGRAPRGQKTNWIMNEYRLEGKQQEFFNLSTPLKGEWVVCKVYHKAKDSKMSFPQDLATKLNAFVEDLLVEPSTLPPLMDSPYLNSSSKEYETQIHPLLHFSSQEGISALRDSTIIFSQETGLSTDRKAEASPAISGHHMSNLQSMEFDGMLNYKSM</sequence>
<reference evidence="6 7" key="1">
    <citation type="journal article" date="2020" name="Nat. Food">
        <title>A phased Vanilla planifolia genome enables genetic improvement of flavour and production.</title>
        <authorList>
            <person name="Hasing T."/>
            <person name="Tang H."/>
            <person name="Brym M."/>
            <person name="Khazi F."/>
            <person name="Huang T."/>
            <person name="Chambers A.H."/>
        </authorList>
    </citation>
    <scope>NUCLEOTIDE SEQUENCE [LARGE SCALE GENOMIC DNA]</scope>
    <source>
        <tissue evidence="6">Leaf</tissue>
    </source>
</reference>
<dbReference type="Pfam" id="PF02365">
    <property type="entry name" value="NAM"/>
    <property type="match status" value="1"/>
</dbReference>
<keyword evidence="1" id="KW-0805">Transcription regulation</keyword>
<evidence type="ECO:0000256" key="1">
    <source>
        <dbReference type="ARBA" id="ARBA00023015"/>
    </source>
</evidence>
<evidence type="ECO:0000256" key="4">
    <source>
        <dbReference type="ARBA" id="ARBA00023242"/>
    </source>
</evidence>
<dbReference type="InterPro" id="IPR036093">
    <property type="entry name" value="NAC_dom_sf"/>
</dbReference>
<dbReference type="SUPFAM" id="SSF101941">
    <property type="entry name" value="NAC domain"/>
    <property type="match status" value="1"/>
</dbReference>
<dbReference type="PANTHER" id="PTHR31744:SF92">
    <property type="entry name" value="NAC DOMAIN-CONTAINING PROTEIN 87"/>
    <property type="match status" value="1"/>
</dbReference>
<organism evidence="6 7">
    <name type="scientific">Vanilla planifolia</name>
    <name type="common">Vanilla</name>
    <dbReference type="NCBI Taxonomy" id="51239"/>
    <lineage>
        <taxon>Eukaryota</taxon>
        <taxon>Viridiplantae</taxon>
        <taxon>Streptophyta</taxon>
        <taxon>Embryophyta</taxon>
        <taxon>Tracheophyta</taxon>
        <taxon>Spermatophyta</taxon>
        <taxon>Magnoliopsida</taxon>
        <taxon>Liliopsida</taxon>
        <taxon>Asparagales</taxon>
        <taxon>Orchidaceae</taxon>
        <taxon>Vanilloideae</taxon>
        <taxon>Vanilleae</taxon>
        <taxon>Vanilla</taxon>
    </lineage>
</organism>
<keyword evidence="3" id="KW-0804">Transcription</keyword>
<dbReference type="EMBL" id="JADCNM010000009">
    <property type="protein sequence ID" value="KAG0469088.1"/>
    <property type="molecule type" value="Genomic_DNA"/>
</dbReference>
<evidence type="ECO:0000259" key="5">
    <source>
        <dbReference type="PROSITE" id="PS51005"/>
    </source>
</evidence>
<evidence type="ECO:0000313" key="6">
    <source>
        <dbReference type="EMBL" id="KAG0469088.1"/>
    </source>
</evidence>
<evidence type="ECO:0000313" key="7">
    <source>
        <dbReference type="Proteomes" id="UP000639772"/>
    </source>
</evidence>
<proteinExistence type="predicted"/>
<keyword evidence="2" id="KW-0238">DNA-binding</keyword>